<dbReference type="HOGENOM" id="CLU_022037_0_0_1"/>
<protein>
    <submittedName>
        <fullName evidence="7">Heat-labile enterotoxin IIB, A chain</fullName>
    </submittedName>
</protein>
<sequence length="684" mass="74957">MRTSFWVSTTALVLLSGLCQSRSEGGRSIEATLERRTAEHLGEFDEEFPEVVYHGEIGRSPEQVKQAGGFYSRGMQRSLSGHRLSIIELEEGSSLFRHAAGETSDYTRFVSTSADPGVSLTFAVDDEHPRDKGFVYRIHRDSKMVDVNRSLGKYSPYPGQKEHAAIQFIPYQQVEGWWVVTYQHHFSNPAIGKRTQKRLRRGRLRRHYHKNPDFDRSFASFASPRDGGRAPGLAGFPRHSIAWDEDTWKEFKTIPVSRSLDAMVEKRCTGKYGCTPRKLKTAAGSGKSGGGGGGRKKRPAATAPVPVDGPMDPGKPKASKYRVFAQAGTLVGFNVLAPYLRTVLRLLREWDHPIGRAVRAFDDSINDLQEAIGGPRRTDISGNDNQAALINFFKKVFWLLQGPGRREKDLQLLSYGKKKRMRLVGVNDVLSTCERVSESPPVDERLRAELTTACAGLRKVAIQVEMPKPAALKTGQAACRVCGLSWDDAGGQCIDASGTIRWPREPPPESTCSASDGDGDADCGDGQTAADLQQGQAVCAICGSNWYPDEGRCRDDAGVLLWPHKTCAGPHGRMQCEGSQTAAQLETGRGVCRACGFVWDPEGGECRNEDGALLWPPGPSIAARALSLSGSCGERYNLVECPPGQTAAQVERGHTICRVCGFMWNMKSQKCRDKTGAVIWPPAA</sequence>
<dbReference type="STRING" id="1081103.A0A0B2WXP8"/>
<dbReference type="Pfam" id="PF01375">
    <property type="entry name" value="Enterotoxin_a"/>
    <property type="match status" value="1"/>
</dbReference>
<dbReference type="AlphaFoldDB" id="A0A0B2WXP8"/>
<evidence type="ECO:0000256" key="3">
    <source>
        <dbReference type="ARBA" id="ARBA00023026"/>
    </source>
</evidence>
<keyword evidence="4" id="KW-1015">Disulfide bond</keyword>
<evidence type="ECO:0000256" key="1">
    <source>
        <dbReference type="ARBA" id="ARBA00022656"/>
    </source>
</evidence>
<feature type="signal peptide" evidence="6">
    <location>
        <begin position="1"/>
        <end position="21"/>
    </location>
</feature>
<feature type="region of interest" description="Disordered" evidence="5">
    <location>
        <begin position="279"/>
        <end position="313"/>
    </location>
</feature>
<dbReference type="GO" id="GO:0090729">
    <property type="term" value="F:toxin activity"/>
    <property type="evidence" value="ECO:0007669"/>
    <property type="project" value="UniProtKB-KW"/>
</dbReference>
<dbReference type="Gene3D" id="3.90.210.10">
    <property type="entry name" value="Heat-Labile Enterotoxin, subunit A"/>
    <property type="match status" value="1"/>
</dbReference>
<keyword evidence="3" id="KW-0843">Virulence</keyword>
<keyword evidence="2 6" id="KW-0732">Signal</keyword>
<dbReference type="OrthoDB" id="4928190at2759"/>
<evidence type="ECO:0000256" key="4">
    <source>
        <dbReference type="ARBA" id="ARBA00023157"/>
    </source>
</evidence>
<feature type="chain" id="PRO_5002079727" evidence="6">
    <location>
        <begin position="22"/>
        <end position="684"/>
    </location>
</feature>
<dbReference type="SUPFAM" id="SSF56399">
    <property type="entry name" value="ADP-ribosylation"/>
    <property type="match status" value="1"/>
</dbReference>
<name>A0A0B2WXP8_METAS</name>
<reference evidence="7 8" key="1">
    <citation type="journal article" date="2014" name="Proc. Natl. Acad. Sci. U.S.A.">
        <title>Trajectory and genomic determinants of fungal-pathogen speciation and host adaptation.</title>
        <authorList>
            <person name="Hu X."/>
            <person name="Xiao G."/>
            <person name="Zheng P."/>
            <person name="Shang Y."/>
            <person name="Su Y."/>
            <person name="Zhang X."/>
            <person name="Liu X."/>
            <person name="Zhan S."/>
            <person name="St Leger R.J."/>
            <person name="Wang C."/>
        </authorList>
    </citation>
    <scope>NUCLEOTIDE SEQUENCE [LARGE SCALE GENOMIC DNA]</scope>
    <source>
        <strain evidence="7 8">ARSEF 1941</strain>
    </source>
</reference>
<evidence type="ECO:0000313" key="7">
    <source>
        <dbReference type="EMBL" id="KHN98349.1"/>
    </source>
</evidence>
<evidence type="ECO:0000256" key="5">
    <source>
        <dbReference type="SAM" id="MobiDB-lite"/>
    </source>
</evidence>
<evidence type="ECO:0000256" key="2">
    <source>
        <dbReference type="ARBA" id="ARBA00022729"/>
    </source>
</evidence>
<accession>A0A0B2WXP8</accession>
<dbReference type="Proteomes" id="UP000030816">
    <property type="component" value="Unassembled WGS sequence"/>
</dbReference>
<dbReference type="EMBL" id="AZHE01000007">
    <property type="protein sequence ID" value="KHN98349.1"/>
    <property type="molecule type" value="Genomic_DNA"/>
</dbReference>
<proteinExistence type="predicted"/>
<dbReference type="InterPro" id="IPR001144">
    <property type="entry name" value="Enterotoxin_A"/>
</dbReference>
<feature type="region of interest" description="Disordered" evidence="5">
    <location>
        <begin position="497"/>
        <end position="518"/>
    </location>
</feature>
<dbReference type="RefSeq" id="XP_040679415.1">
    <property type="nucleotide sequence ID" value="XM_040822272.1"/>
</dbReference>
<dbReference type="GeneID" id="63737928"/>
<gene>
    <name evidence="7" type="ORF">MAM_03473</name>
</gene>
<comment type="caution">
    <text evidence="7">The sequence shown here is derived from an EMBL/GenBank/DDBJ whole genome shotgun (WGS) entry which is preliminary data.</text>
</comment>
<evidence type="ECO:0000256" key="6">
    <source>
        <dbReference type="SAM" id="SignalP"/>
    </source>
</evidence>
<evidence type="ECO:0000313" key="8">
    <source>
        <dbReference type="Proteomes" id="UP000030816"/>
    </source>
</evidence>
<keyword evidence="1" id="KW-0800">Toxin</keyword>
<dbReference type="PRINTS" id="PR00771">
    <property type="entry name" value="ENTEROTOXINA"/>
</dbReference>
<keyword evidence="8" id="KW-1185">Reference proteome</keyword>
<organism evidence="7 8">
    <name type="scientific">Metarhizium album (strain ARSEF 1941)</name>
    <dbReference type="NCBI Taxonomy" id="1081103"/>
    <lineage>
        <taxon>Eukaryota</taxon>
        <taxon>Fungi</taxon>
        <taxon>Dikarya</taxon>
        <taxon>Ascomycota</taxon>
        <taxon>Pezizomycotina</taxon>
        <taxon>Sordariomycetes</taxon>
        <taxon>Hypocreomycetidae</taxon>
        <taxon>Hypocreales</taxon>
        <taxon>Clavicipitaceae</taxon>
        <taxon>Metarhizium</taxon>
    </lineage>
</organism>